<accession>A0A1Y6H6G8</accession>
<dbReference type="PROSITE" id="PS51257">
    <property type="entry name" value="PROKAR_LIPOPROTEIN"/>
    <property type="match status" value="1"/>
</dbReference>
<evidence type="ECO:0000313" key="4">
    <source>
        <dbReference type="Proteomes" id="UP000195877"/>
    </source>
</evidence>
<keyword evidence="4" id="KW-1185">Reference proteome</keyword>
<dbReference type="EMBL" id="LT853885">
    <property type="protein sequence ID" value="SMR02998.1"/>
    <property type="molecule type" value="Genomic_DNA"/>
</dbReference>
<dbReference type="OrthoDB" id="6006887at2"/>
<dbReference type="KEGG" id="xfr:BER92_08125"/>
<name>A0A1Y6H6G8_9XANT</name>
<organism evidence="3 5">
    <name type="scientific">Xanthomonas fragariae</name>
    <dbReference type="NCBI Taxonomy" id="48664"/>
    <lineage>
        <taxon>Bacteria</taxon>
        <taxon>Pseudomonadati</taxon>
        <taxon>Pseudomonadota</taxon>
        <taxon>Gammaproteobacteria</taxon>
        <taxon>Lysobacterales</taxon>
        <taxon>Lysobacteraceae</taxon>
        <taxon>Xanthomonas</taxon>
    </lineage>
</organism>
<evidence type="ECO:0000313" key="2">
    <source>
        <dbReference type="EMBL" id="SMQ98957.1"/>
    </source>
</evidence>
<evidence type="ECO:0000256" key="1">
    <source>
        <dbReference type="SAM" id="SignalP"/>
    </source>
</evidence>
<sequence>MNSPRFTRPVLLLFGNTLFAIGCLGAASSQVTKSGADYDVPQAVTENETTFSGARTWAGLHLRALLWMPDFSFAQVLRPRS</sequence>
<feature type="chain" id="PRO_5030038148" evidence="1">
    <location>
        <begin position="27"/>
        <end position="81"/>
    </location>
</feature>
<proteinExistence type="predicted"/>
<feature type="signal peptide" evidence="1">
    <location>
        <begin position="1"/>
        <end position="26"/>
    </location>
</feature>
<reference evidence="3 5" key="2">
    <citation type="submission" date="2017-05" db="EMBL/GenBank/DDBJ databases">
        <authorList>
            <person name="Song R."/>
            <person name="Chenine A.L."/>
            <person name="Ruprecht R.M."/>
        </authorList>
    </citation>
    <scope>NUCLEOTIDE SEQUENCE [LARGE SCALE GENOMIC DNA]</scope>
    <source>
        <strain evidence="3">PD5205</strain>
    </source>
</reference>
<evidence type="ECO:0000313" key="5">
    <source>
        <dbReference type="Proteomes" id="UP000195953"/>
    </source>
</evidence>
<protein>
    <submittedName>
        <fullName evidence="3">Uncharacterized protein</fullName>
    </submittedName>
</protein>
<dbReference type="EMBL" id="LT853882">
    <property type="protein sequence ID" value="SMQ98957.1"/>
    <property type="molecule type" value="Genomic_DNA"/>
</dbReference>
<dbReference type="Proteomes" id="UP000195877">
    <property type="component" value="Chromosome 1"/>
</dbReference>
<dbReference type="STRING" id="48664.BER92_08125"/>
<dbReference type="GeneID" id="61894102"/>
<reference evidence="2 4" key="1">
    <citation type="submission" date="2017-05" db="EMBL/GenBank/DDBJ databases">
        <authorList>
            <person name="Blom J."/>
        </authorList>
    </citation>
    <scope>NUCLEOTIDE SEQUENCE [LARGE SCALE GENOMIC DNA]</scope>
    <source>
        <strain evidence="2">PD885</strain>
    </source>
</reference>
<evidence type="ECO:0000313" key="3">
    <source>
        <dbReference type="EMBL" id="SMR02998.1"/>
    </source>
</evidence>
<gene>
    <name evidence="3" type="ORF">PD5205_01694</name>
    <name evidence="2" type="ORF">PD885_01712</name>
</gene>
<dbReference type="Proteomes" id="UP000195953">
    <property type="component" value="Chromosome 1"/>
</dbReference>
<dbReference type="RefSeq" id="WP_002804401.1">
    <property type="nucleotide sequence ID" value="NZ_CP016830.1"/>
</dbReference>
<dbReference type="AlphaFoldDB" id="A0A1Y6H6G8"/>
<keyword evidence="1" id="KW-0732">Signal</keyword>